<dbReference type="PANTHER" id="PTHR43133">
    <property type="entry name" value="RNA POLYMERASE ECF-TYPE SIGMA FACTO"/>
    <property type="match status" value="1"/>
</dbReference>
<dbReference type="SUPFAM" id="SSF88659">
    <property type="entry name" value="Sigma3 and sigma4 domains of RNA polymerase sigma factors"/>
    <property type="match status" value="1"/>
</dbReference>
<keyword evidence="4" id="KW-0804">Transcription</keyword>
<organism evidence="7 8">
    <name type="scientific">Danxiaibacter flavus</name>
    <dbReference type="NCBI Taxonomy" id="3049108"/>
    <lineage>
        <taxon>Bacteria</taxon>
        <taxon>Pseudomonadati</taxon>
        <taxon>Bacteroidota</taxon>
        <taxon>Chitinophagia</taxon>
        <taxon>Chitinophagales</taxon>
        <taxon>Chitinophagaceae</taxon>
        <taxon>Danxiaibacter</taxon>
    </lineage>
</organism>
<dbReference type="InterPro" id="IPR014284">
    <property type="entry name" value="RNA_pol_sigma-70_dom"/>
</dbReference>
<dbReference type="EMBL" id="JAULBC010000001">
    <property type="protein sequence ID" value="MEX6686398.1"/>
    <property type="molecule type" value="Genomic_DNA"/>
</dbReference>
<feature type="domain" description="RNA polymerase sigma-70 region 2" evidence="5">
    <location>
        <begin position="22"/>
        <end position="94"/>
    </location>
</feature>
<evidence type="ECO:0000256" key="3">
    <source>
        <dbReference type="ARBA" id="ARBA00023082"/>
    </source>
</evidence>
<evidence type="ECO:0000313" key="7">
    <source>
        <dbReference type="EMBL" id="MEX6686398.1"/>
    </source>
</evidence>
<comment type="similarity">
    <text evidence="1">Belongs to the sigma-70 factor family. ECF subfamily.</text>
</comment>
<dbReference type="SUPFAM" id="SSF88946">
    <property type="entry name" value="Sigma2 domain of RNA polymerase sigma factors"/>
    <property type="match status" value="1"/>
</dbReference>
<dbReference type="InterPro" id="IPR039425">
    <property type="entry name" value="RNA_pol_sigma-70-like"/>
</dbReference>
<dbReference type="CDD" id="cd06171">
    <property type="entry name" value="Sigma70_r4"/>
    <property type="match status" value="1"/>
</dbReference>
<evidence type="ECO:0000313" key="8">
    <source>
        <dbReference type="Proteomes" id="UP001560573"/>
    </source>
</evidence>
<dbReference type="Gene3D" id="1.10.1740.10">
    <property type="match status" value="1"/>
</dbReference>
<protein>
    <submittedName>
        <fullName evidence="7">Sigma-70 family RNA polymerase sigma factor</fullName>
    </submittedName>
</protein>
<reference evidence="7 8" key="1">
    <citation type="submission" date="2023-07" db="EMBL/GenBank/DDBJ databases">
        <authorList>
            <person name="Lian W.-H."/>
        </authorList>
    </citation>
    <scope>NUCLEOTIDE SEQUENCE [LARGE SCALE GENOMIC DNA]</scope>
    <source>
        <strain evidence="7 8">SYSU DXS3180</strain>
    </source>
</reference>
<evidence type="ECO:0000256" key="4">
    <source>
        <dbReference type="ARBA" id="ARBA00023163"/>
    </source>
</evidence>
<accession>A0ABV3Z953</accession>
<dbReference type="InterPro" id="IPR013325">
    <property type="entry name" value="RNA_pol_sigma_r2"/>
</dbReference>
<dbReference type="InterPro" id="IPR007627">
    <property type="entry name" value="RNA_pol_sigma70_r2"/>
</dbReference>
<dbReference type="InterPro" id="IPR013324">
    <property type="entry name" value="RNA_pol_sigma_r3/r4-like"/>
</dbReference>
<evidence type="ECO:0000259" key="6">
    <source>
        <dbReference type="Pfam" id="PF08281"/>
    </source>
</evidence>
<dbReference type="Proteomes" id="UP001560573">
    <property type="component" value="Unassembled WGS sequence"/>
</dbReference>
<keyword evidence="2" id="KW-0805">Transcription regulation</keyword>
<dbReference type="Gene3D" id="1.10.10.10">
    <property type="entry name" value="Winged helix-like DNA-binding domain superfamily/Winged helix DNA-binding domain"/>
    <property type="match status" value="1"/>
</dbReference>
<sequence length="190" mass="21883">MENIQQIIAGCIHNNPRDQKLLYNKYYGYCLKIVFRYVYRYEKAVDIVNDGYVKVFRHFDKFSNSDTEHVERMLMGWMRTIMVNTAIDHLRKHEFIPEIGGNFDAVWAAETSSMTSDQSCLYKELVGEIRKLPPGYRAVFNMFVIDGFTHQEIAARLGISEGTSKSNLSKARVLLQKIIKKSNEAVALCG</sequence>
<keyword evidence="3" id="KW-0731">Sigma factor</keyword>
<comment type="caution">
    <text evidence="7">The sequence shown here is derived from an EMBL/GenBank/DDBJ whole genome shotgun (WGS) entry which is preliminary data.</text>
</comment>
<dbReference type="NCBIfam" id="TIGR02937">
    <property type="entry name" value="sigma70-ECF"/>
    <property type="match status" value="1"/>
</dbReference>
<dbReference type="RefSeq" id="WP_369327795.1">
    <property type="nucleotide sequence ID" value="NZ_JAULBC010000001.1"/>
</dbReference>
<dbReference type="InterPro" id="IPR013249">
    <property type="entry name" value="RNA_pol_sigma70_r4_t2"/>
</dbReference>
<evidence type="ECO:0000256" key="2">
    <source>
        <dbReference type="ARBA" id="ARBA00023015"/>
    </source>
</evidence>
<name>A0ABV3Z953_9BACT</name>
<gene>
    <name evidence="7" type="ORF">QTN47_02775</name>
</gene>
<dbReference type="Pfam" id="PF04542">
    <property type="entry name" value="Sigma70_r2"/>
    <property type="match status" value="1"/>
</dbReference>
<dbReference type="PANTHER" id="PTHR43133:SF46">
    <property type="entry name" value="RNA POLYMERASE SIGMA-70 FACTOR ECF SUBFAMILY"/>
    <property type="match status" value="1"/>
</dbReference>
<feature type="domain" description="RNA polymerase sigma factor 70 region 4 type 2" evidence="6">
    <location>
        <begin position="128"/>
        <end position="173"/>
    </location>
</feature>
<proteinExistence type="inferred from homology"/>
<evidence type="ECO:0000256" key="1">
    <source>
        <dbReference type="ARBA" id="ARBA00010641"/>
    </source>
</evidence>
<evidence type="ECO:0000259" key="5">
    <source>
        <dbReference type="Pfam" id="PF04542"/>
    </source>
</evidence>
<dbReference type="Pfam" id="PF08281">
    <property type="entry name" value="Sigma70_r4_2"/>
    <property type="match status" value="1"/>
</dbReference>
<dbReference type="InterPro" id="IPR036388">
    <property type="entry name" value="WH-like_DNA-bd_sf"/>
</dbReference>
<keyword evidence="8" id="KW-1185">Reference proteome</keyword>